<sequence length="271" mass="30720">MTCRRYCLSYFPEWPSLDAKSTETLLIMLEKDVPNLLYCSKCAIVHTWRLYRYSNVDYMSGVYLSRSCRHASAFHTPNFRESIQYQSARLAMNYHLYGPTHGFPLNMLEKDGERRDDKTNMVVKSTQQARIVDDELILRISRKVHNPNGSMKRLESFLRDDNDQKICRHHTIWNAPQRSSTDPAASASPAPVVDDGSPAPLSLPPFLANFPLGVVFSCPACLVDVQVKASWYGTTERWSVTIDTWTQLGACRSVDDPKWKSSQSGGAFPSS</sequence>
<accession>A0A8H6JCV8</accession>
<evidence type="ECO:0000256" key="1">
    <source>
        <dbReference type="SAM" id="MobiDB-lite"/>
    </source>
</evidence>
<dbReference type="Proteomes" id="UP000652219">
    <property type="component" value="Unassembled WGS sequence"/>
</dbReference>
<feature type="compositionally biased region" description="Low complexity" evidence="1">
    <location>
        <begin position="179"/>
        <end position="196"/>
    </location>
</feature>
<keyword evidence="3" id="KW-1185">Reference proteome</keyword>
<protein>
    <submittedName>
        <fullName evidence="2">Uncharacterized protein</fullName>
    </submittedName>
</protein>
<evidence type="ECO:0000313" key="3">
    <source>
        <dbReference type="Proteomes" id="UP000652219"/>
    </source>
</evidence>
<organism evidence="2 3">
    <name type="scientific">Colletotrichum sojae</name>
    <dbReference type="NCBI Taxonomy" id="2175907"/>
    <lineage>
        <taxon>Eukaryota</taxon>
        <taxon>Fungi</taxon>
        <taxon>Dikarya</taxon>
        <taxon>Ascomycota</taxon>
        <taxon>Pezizomycotina</taxon>
        <taxon>Sordariomycetes</taxon>
        <taxon>Hypocreomycetidae</taxon>
        <taxon>Glomerellales</taxon>
        <taxon>Glomerellaceae</taxon>
        <taxon>Colletotrichum</taxon>
        <taxon>Colletotrichum orchidearum species complex</taxon>
    </lineage>
</organism>
<reference evidence="2 3" key="1">
    <citation type="journal article" date="2020" name="Phytopathology">
        <title>Genome Sequence Resources of Colletotrichum truncatum, C. plurivorum, C. musicola, and C. sojae: Four Species Pathogenic to Soybean (Glycine max).</title>
        <authorList>
            <person name="Rogerio F."/>
            <person name="Boufleur T.R."/>
            <person name="Ciampi-Guillardi M."/>
            <person name="Sukno S.A."/>
            <person name="Thon M.R."/>
            <person name="Massola Junior N.S."/>
            <person name="Baroncelli R."/>
        </authorList>
    </citation>
    <scope>NUCLEOTIDE SEQUENCE [LARGE SCALE GENOMIC DNA]</scope>
    <source>
        <strain evidence="2 3">LFN0009</strain>
    </source>
</reference>
<feature type="region of interest" description="Disordered" evidence="1">
    <location>
        <begin position="174"/>
        <end position="196"/>
    </location>
</feature>
<dbReference type="AlphaFoldDB" id="A0A8H6JCV8"/>
<gene>
    <name evidence="2" type="ORF">CSOJ01_06412</name>
</gene>
<name>A0A8H6JCV8_9PEZI</name>
<dbReference type="EMBL" id="WIGN01000088">
    <property type="protein sequence ID" value="KAF6810341.1"/>
    <property type="molecule type" value="Genomic_DNA"/>
</dbReference>
<comment type="caution">
    <text evidence="2">The sequence shown here is derived from an EMBL/GenBank/DDBJ whole genome shotgun (WGS) entry which is preliminary data.</text>
</comment>
<evidence type="ECO:0000313" key="2">
    <source>
        <dbReference type="EMBL" id="KAF6810341.1"/>
    </source>
</evidence>
<proteinExistence type="predicted"/>